<keyword evidence="5 15" id="KW-0963">Cytoplasm</keyword>
<dbReference type="GO" id="GO:0004822">
    <property type="term" value="F:isoleucine-tRNA ligase activity"/>
    <property type="evidence" value="ECO:0007669"/>
    <property type="project" value="UniProtKB-UniRule"/>
</dbReference>
<reference evidence="18" key="1">
    <citation type="journal article" date="2020" name="mSystems">
        <title>Genome- and Community-Level Interaction Insights into Carbon Utilization and Element Cycling Functions of Hydrothermarchaeota in Hydrothermal Sediment.</title>
        <authorList>
            <person name="Zhou Z."/>
            <person name="Liu Y."/>
            <person name="Xu W."/>
            <person name="Pan J."/>
            <person name="Luo Z.H."/>
            <person name="Li M."/>
        </authorList>
    </citation>
    <scope>NUCLEOTIDE SEQUENCE [LARGE SCALE GENOMIC DNA]</scope>
    <source>
        <strain evidence="18">SpSt-143</strain>
    </source>
</reference>
<evidence type="ECO:0000256" key="15">
    <source>
        <dbReference type="HAMAP-Rule" id="MF_02003"/>
    </source>
</evidence>
<dbReference type="EC" id="6.1.1.5" evidence="15"/>
<keyword evidence="8 15" id="KW-0547">Nucleotide-binding</keyword>
<dbReference type="FunFam" id="3.40.50.620:FF:000075">
    <property type="entry name" value="Isoleucine--tRNA ligase"/>
    <property type="match status" value="1"/>
</dbReference>
<comment type="subcellular location">
    <subcellularLocation>
        <location evidence="2 15">Cytoplasm</location>
    </subcellularLocation>
</comment>
<dbReference type="InterPro" id="IPR009080">
    <property type="entry name" value="tRNAsynth_Ia_anticodon-bd"/>
</dbReference>
<evidence type="ECO:0000259" key="16">
    <source>
        <dbReference type="Pfam" id="PF00133"/>
    </source>
</evidence>
<dbReference type="InterPro" id="IPR014729">
    <property type="entry name" value="Rossmann-like_a/b/a_fold"/>
</dbReference>
<dbReference type="HAMAP" id="MF_02003">
    <property type="entry name" value="Ile_tRNA_synth_type2"/>
    <property type="match status" value="1"/>
</dbReference>
<dbReference type="NCBIfam" id="TIGR00392">
    <property type="entry name" value="ileS"/>
    <property type="match status" value="1"/>
</dbReference>
<evidence type="ECO:0000256" key="12">
    <source>
        <dbReference type="ARBA" id="ARBA00023146"/>
    </source>
</evidence>
<evidence type="ECO:0000256" key="9">
    <source>
        <dbReference type="ARBA" id="ARBA00022833"/>
    </source>
</evidence>
<dbReference type="InterPro" id="IPR033709">
    <property type="entry name" value="Anticodon_Ile_ABEc"/>
</dbReference>
<dbReference type="Pfam" id="PF00133">
    <property type="entry name" value="tRNA-synt_1"/>
    <property type="match status" value="1"/>
</dbReference>
<dbReference type="EMBL" id="DSGB01000002">
    <property type="protein sequence ID" value="HER95281.1"/>
    <property type="molecule type" value="Genomic_DNA"/>
</dbReference>
<evidence type="ECO:0000256" key="11">
    <source>
        <dbReference type="ARBA" id="ARBA00022917"/>
    </source>
</evidence>
<dbReference type="GO" id="GO:0000049">
    <property type="term" value="F:tRNA binding"/>
    <property type="evidence" value="ECO:0007669"/>
    <property type="project" value="InterPro"/>
</dbReference>
<dbReference type="GO" id="GO:0006428">
    <property type="term" value="P:isoleucyl-tRNA aminoacylation"/>
    <property type="evidence" value="ECO:0007669"/>
    <property type="project" value="UniProtKB-UniRule"/>
</dbReference>
<dbReference type="CDD" id="cd00818">
    <property type="entry name" value="IleRS_core"/>
    <property type="match status" value="1"/>
</dbReference>
<keyword evidence="10 15" id="KW-0067">ATP-binding</keyword>
<dbReference type="Gene3D" id="3.90.740.10">
    <property type="entry name" value="Valyl/Leucyl/Isoleucyl-tRNA synthetase, editing domain"/>
    <property type="match status" value="1"/>
</dbReference>
<evidence type="ECO:0000256" key="7">
    <source>
        <dbReference type="ARBA" id="ARBA00022723"/>
    </source>
</evidence>
<dbReference type="PANTHER" id="PTHR42780:SF1">
    <property type="entry name" value="ISOLEUCINE--TRNA LIGASE, CYTOPLASMIC"/>
    <property type="match status" value="1"/>
</dbReference>
<keyword evidence="12 15" id="KW-0030">Aminoacyl-tRNA synthetase</keyword>
<dbReference type="SUPFAM" id="SSF47323">
    <property type="entry name" value="Anticodon-binding domain of a subclass of class I aminoacyl-tRNA synthetases"/>
    <property type="match status" value="1"/>
</dbReference>
<dbReference type="AlphaFoldDB" id="A0A7V2AZ33"/>
<evidence type="ECO:0000256" key="3">
    <source>
        <dbReference type="ARBA" id="ARBA00007078"/>
    </source>
</evidence>
<feature type="domain" description="Aminoacyl-tRNA synthetase class Ia" evidence="16">
    <location>
        <begin position="19"/>
        <end position="648"/>
    </location>
</feature>
<dbReference type="InterPro" id="IPR023586">
    <property type="entry name" value="Ile-tRNA-ligase_type2"/>
</dbReference>
<dbReference type="GO" id="GO:0005524">
    <property type="term" value="F:ATP binding"/>
    <property type="evidence" value="ECO:0007669"/>
    <property type="project" value="UniProtKB-UniRule"/>
</dbReference>
<sequence length="1069" mass="122583">MKRFKQVAQFHYPDIEREILNWWKTHQIFARSIAQREGAPTFSFYEGPPTANGKPGIHHVLARTIKDIFCRYKTMKGFRVERKAGWDTHGLPVEIEVEKELGLESRAQVEAYGVEQYNAACRRSVLRYKALWDELTERIGYWVDLEHPYITFENKYIETVWWLIKQIYEKGLLYKGYKIQWYSPGTGTVLSSHEVSLGYKEVDDPSVFVRFPVQGADRTYFLAWTTTPWTLISNVALAVGPHLTYVKVRREDPDQGTEYLILAYDRLEVLRDENVEVVASFSGASLVGQTYEPLFPYFKARFPQGTLWRVVAADFVSTEEGTGVVHLAPAFGAEDYEVAQREGLPLINPITPEGTFTQEAPLVAGLWFKDADRVIARDLRQRGLLFRQETYRHNYPHDWRKGTPLMNYPVESWFIRTTAVKDRMIALNETIHWHPPAIGEGRFGEWLRGNVDWALSRRRYWGTPLPIWQSDRNPDYIEVIGSIEELRQKLGGTFPPEAYNPETGQLDLHRPYVDRLTWPAPDGGTMRRVPDLIDVWFDSGAMPYAQWHYPFENQEAFWRTFPADFIAEGVDQTRGWFYTLHAIATMVMDSVAFKHVVVNGLVLDEKGEKMSKSKGNVVDPFDVVERYGADPVRWYMISNAPPWENLRFSERELEATCRRFFNTLENVYAFFATYANVDGFTYPKVRMPVAERVELDRWIISRLNSTVAEVEAAYEAYHPTRAARAIERFVEELSNWYIRRSRRRFWSARTGEQENERDKQAAYQTLYECLLTTACLMAPIAPFFSDWLYRALQEGSEMPGAESVHLADFPKVETAAIDAALEQRMELARTIVSIVLALRNQARINVRQPLPRILVVTSPGVSREVVESVRPLILEEVNVKTIEYVEGTSHLVRRAAKPNYARLGKRLGKLMKSVAAQVAQLTEEAIEHYVQTGHLSMQVDGQTIELGPEDLEIRSEGLEGWLVGQESGVTVALDTSRDEALILEGLAREAINRIQNLRKKADFEVTDRIHVTYRADGLLAKALAQHADWIRNETLAVALQPSDQPAGEVVETFAIDETTLTVGIQRVSA</sequence>
<evidence type="ECO:0000256" key="2">
    <source>
        <dbReference type="ARBA" id="ARBA00004496"/>
    </source>
</evidence>
<dbReference type="Gene3D" id="3.40.50.620">
    <property type="entry name" value="HUPs"/>
    <property type="match status" value="2"/>
</dbReference>
<comment type="function">
    <text evidence="13 15">Catalyzes the attachment of isoleucine to tRNA(Ile). As IleRS can inadvertently accommodate and process structurally similar amino acids such as valine, to avoid such errors it has two additional distinct tRNA(Ile)-dependent editing activities. One activity is designated as 'pretransfer' editing and involves the hydrolysis of activated Val-AMP. The other activity is designated 'posttransfer' editing and involves deacylation of mischarged Val-tRNA(Ile).</text>
</comment>
<organism evidence="18">
    <name type="scientific">Rhodothermus marinus</name>
    <name type="common">Rhodothermus obamensis</name>
    <dbReference type="NCBI Taxonomy" id="29549"/>
    <lineage>
        <taxon>Bacteria</taxon>
        <taxon>Pseudomonadati</taxon>
        <taxon>Rhodothermota</taxon>
        <taxon>Rhodothermia</taxon>
        <taxon>Rhodothermales</taxon>
        <taxon>Rhodothermaceae</taxon>
        <taxon>Rhodothermus</taxon>
    </lineage>
</organism>
<accession>A0A7V2AZ33</accession>
<evidence type="ECO:0000256" key="13">
    <source>
        <dbReference type="ARBA" id="ARBA00025217"/>
    </source>
</evidence>
<dbReference type="Gene3D" id="1.10.730.10">
    <property type="entry name" value="Isoleucyl-tRNA Synthetase, Domain 1"/>
    <property type="match status" value="1"/>
</dbReference>
<evidence type="ECO:0000256" key="14">
    <source>
        <dbReference type="ARBA" id="ARBA00048359"/>
    </source>
</evidence>
<dbReference type="GO" id="GO:0008270">
    <property type="term" value="F:zinc ion binding"/>
    <property type="evidence" value="ECO:0007669"/>
    <property type="project" value="UniProtKB-UniRule"/>
</dbReference>
<protein>
    <recommendedName>
        <fullName evidence="15">Isoleucine--tRNA ligase</fullName>
        <ecNumber evidence="15">6.1.1.5</ecNumber>
    </recommendedName>
    <alternativeName>
        <fullName evidence="15">Isoleucyl-tRNA synthetase</fullName>
        <shortName evidence="15">IleRS</shortName>
    </alternativeName>
</protein>
<evidence type="ECO:0000256" key="1">
    <source>
        <dbReference type="ARBA" id="ARBA00001947"/>
    </source>
</evidence>
<gene>
    <name evidence="15" type="primary">ileS</name>
    <name evidence="18" type="ORF">ENO59_01980</name>
</gene>
<keyword evidence="7 15" id="KW-0479">Metal-binding</keyword>
<dbReference type="CDD" id="cd07961">
    <property type="entry name" value="Anticodon_Ia_Ile_ABEc"/>
    <property type="match status" value="1"/>
</dbReference>
<evidence type="ECO:0000256" key="4">
    <source>
        <dbReference type="ARBA" id="ARBA00011245"/>
    </source>
</evidence>
<evidence type="ECO:0000259" key="17">
    <source>
        <dbReference type="Pfam" id="PF08264"/>
    </source>
</evidence>
<dbReference type="GO" id="GO:0002161">
    <property type="term" value="F:aminoacyl-tRNA deacylase activity"/>
    <property type="evidence" value="ECO:0007669"/>
    <property type="project" value="InterPro"/>
</dbReference>
<keyword evidence="6 15" id="KW-0436">Ligase</keyword>
<evidence type="ECO:0000256" key="6">
    <source>
        <dbReference type="ARBA" id="ARBA00022598"/>
    </source>
</evidence>
<dbReference type="Pfam" id="PF19302">
    <property type="entry name" value="DUF5915"/>
    <property type="match status" value="1"/>
</dbReference>
<dbReference type="InterPro" id="IPR013155">
    <property type="entry name" value="M/V/L/I-tRNA-synth_anticd-bd"/>
</dbReference>
<keyword evidence="9 15" id="KW-0862">Zinc</keyword>
<evidence type="ECO:0000313" key="18">
    <source>
        <dbReference type="EMBL" id="HER95281.1"/>
    </source>
</evidence>
<comment type="subunit">
    <text evidence="4 15">Monomer.</text>
</comment>
<dbReference type="SUPFAM" id="SSF50677">
    <property type="entry name" value="ValRS/IleRS/LeuRS editing domain"/>
    <property type="match status" value="1"/>
</dbReference>
<proteinExistence type="inferred from homology"/>
<dbReference type="GO" id="GO:0005737">
    <property type="term" value="C:cytoplasm"/>
    <property type="evidence" value="ECO:0007669"/>
    <property type="project" value="UniProtKB-SubCell"/>
</dbReference>
<evidence type="ECO:0000256" key="5">
    <source>
        <dbReference type="ARBA" id="ARBA00022490"/>
    </source>
</evidence>
<dbReference type="InterPro" id="IPR002301">
    <property type="entry name" value="Ile-tRNA-ligase"/>
</dbReference>
<dbReference type="InterPro" id="IPR009008">
    <property type="entry name" value="Val/Leu/Ile-tRNA-synth_edit"/>
</dbReference>
<name>A0A7V2AZ33_RHOMR</name>
<comment type="catalytic activity">
    <reaction evidence="14 15">
        <text>tRNA(Ile) + L-isoleucine + ATP = L-isoleucyl-tRNA(Ile) + AMP + diphosphate</text>
        <dbReference type="Rhea" id="RHEA:11060"/>
        <dbReference type="Rhea" id="RHEA-COMP:9666"/>
        <dbReference type="Rhea" id="RHEA-COMP:9695"/>
        <dbReference type="ChEBI" id="CHEBI:30616"/>
        <dbReference type="ChEBI" id="CHEBI:33019"/>
        <dbReference type="ChEBI" id="CHEBI:58045"/>
        <dbReference type="ChEBI" id="CHEBI:78442"/>
        <dbReference type="ChEBI" id="CHEBI:78528"/>
        <dbReference type="ChEBI" id="CHEBI:456215"/>
        <dbReference type="EC" id="6.1.1.5"/>
    </reaction>
</comment>
<feature type="domain" description="Methionyl/Valyl/Leucyl/Isoleucyl-tRNA synthetase anticodon-binding" evidence="17">
    <location>
        <begin position="696"/>
        <end position="851"/>
    </location>
</feature>
<feature type="short sequence motif" description="'HIGH' region" evidence="15">
    <location>
        <begin position="49"/>
        <end position="59"/>
    </location>
</feature>
<feature type="short sequence motif" description="'KMSKS' region" evidence="15">
    <location>
        <begin position="609"/>
        <end position="613"/>
    </location>
</feature>
<comment type="domain">
    <text evidence="15">IleRS has two distinct active sites: one for aminoacylation and one for editing. The misactivated valine is translocated from the active site to the editing site, which sterically excludes the correctly activated isoleucine. The single editing site contains two valyl binding pockets, one specific for each substrate (Val-AMP or Val-tRNA(Ile)).</text>
</comment>
<evidence type="ECO:0000256" key="8">
    <source>
        <dbReference type="ARBA" id="ARBA00022741"/>
    </source>
</evidence>
<dbReference type="Pfam" id="PF08264">
    <property type="entry name" value="Anticodon_1"/>
    <property type="match status" value="1"/>
</dbReference>
<dbReference type="InterPro" id="IPR002300">
    <property type="entry name" value="aa-tRNA-synth_Ia"/>
</dbReference>
<keyword evidence="11 15" id="KW-0648">Protein biosynthesis</keyword>
<comment type="caution">
    <text evidence="18">The sequence shown here is derived from an EMBL/GenBank/DDBJ whole genome shotgun (WGS) entry which is preliminary data.</text>
</comment>
<comment type="similarity">
    <text evidence="3 15">Belongs to the class-I aminoacyl-tRNA synthetase family. IleS type 2 subfamily.</text>
</comment>
<comment type="cofactor">
    <cofactor evidence="1 15">
        <name>Zn(2+)</name>
        <dbReference type="ChEBI" id="CHEBI:29105"/>
    </cofactor>
</comment>
<dbReference type="PANTHER" id="PTHR42780">
    <property type="entry name" value="SOLEUCYL-TRNA SYNTHETASE"/>
    <property type="match status" value="1"/>
</dbReference>
<dbReference type="PRINTS" id="PR00984">
    <property type="entry name" value="TRNASYNTHILE"/>
</dbReference>
<evidence type="ECO:0000256" key="10">
    <source>
        <dbReference type="ARBA" id="ARBA00022840"/>
    </source>
</evidence>
<feature type="binding site" evidence="15">
    <location>
        <position position="612"/>
    </location>
    <ligand>
        <name>ATP</name>
        <dbReference type="ChEBI" id="CHEBI:30616"/>
    </ligand>
</feature>
<dbReference type="SUPFAM" id="SSF52374">
    <property type="entry name" value="Nucleotidylyl transferase"/>
    <property type="match status" value="1"/>
</dbReference>
<dbReference type="FunFam" id="3.40.50.620:FF:000063">
    <property type="entry name" value="Isoleucine--tRNA ligase"/>
    <property type="match status" value="1"/>
</dbReference>